<organism evidence="2 3">
    <name type="scientific">candidate division WOR_3 bacterium SM23_42</name>
    <dbReference type="NCBI Taxonomy" id="1703779"/>
    <lineage>
        <taxon>Bacteria</taxon>
        <taxon>Bacteria division WOR-3</taxon>
    </lineage>
</organism>
<sequence length="125" mass="14175">MDIIEKLKKERKVRSVFDVIKKGREAKQPVEERPDDIEVRELNPAQPSVAGEQSRDDADATEEKEVREFRTEGMHEFDIDSLGVSGDGAVRIEYKSKIGKLIDAGKFDEAIELLEDLKSRQATTE</sequence>
<name>A0A0S8FUC7_UNCW3</name>
<dbReference type="EMBL" id="LJUJ01000011">
    <property type="protein sequence ID" value="KPK63540.1"/>
    <property type="molecule type" value="Genomic_DNA"/>
</dbReference>
<dbReference type="Proteomes" id="UP000051373">
    <property type="component" value="Unassembled WGS sequence"/>
</dbReference>
<comment type="caution">
    <text evidence="2">The sequence shown here is derived from an EMBL/GenBank/DDBJ whole genome shotgun (WGS) entry which is preliminary data.</text>
</comment>
<dbReference type="AlphaFoldDB" id="A0A0S8FUC7"/>
<evidence type="ECO:0000256" key="1">
    <source>
        <dbReference type="SAM" id="MobiDB-lite"/>
    </source>
</evidence>
<evidence type="ECO:0000313" key="3">
    <source>
        <dbReference type="Proteomes" id="UP000051373"/>
    </source>
</evidence>
<protein>
    <submittedName>
        <fullName evidence="2">Uncharacterized protein</fullName>
    </submittedName>
</protein>
<evidence type="ECO:0000313" key="2">
    <source>
        <dbReference type="EMBL" id="KPK63540.1"/>
    </source>
</evidence>
<reference evidence="2 3" key="1">
    <citation type="journal article" date="2015" name="Microbiome">
        <title>Genomic resolution of linkages in carbon, nitrogen, and sulfur cycling among widespread estuary sediment bacteria.</title>
        <authorList>
            <person name="Baker B.J."/>
            <person name="Lazar C.S."/>
            <person name="Teske A.P."/>
            <person name="Dick G.J."/>
        </authorList>
    </citation>
    <scope>NUCLEOTIDE SEQUENCE [LARGE SCALE GENOMIC DNA]</scope>
    <source>
        <strain evidence="2">SM23_42</strain>
    </source>
</reference>
<gene>
    <name evidence="2" type="ORF">AMJ83_06435</name>
</gene>
<feature type="compositionally biased region" description="Basic and acidic residues" evidence="1">
    <location>
        <begin position="53"/>
        <end position="65"/>
    </location>
</feature>
<accession>A0A0S8FUC7</accession>
<dbReference type="STRING" id="1703779.AMJ83_06435"/>
<proteinExistence type="predicted"/>
<feature type="compositionally biased region" description="Basic and acidic residues" evidence="1">
    <location>
        <begin position="25"/>
        <end position="41"/>
    </location>
</feature>
<feature type="region of interest" description="Disordered" evidence="1">
    <location>
        <begin position="25"/>
        <end position="65"/>
    </location>
</feature>